<keyword evidence="2" id="KW-1185">Reference proteome</keyword>
<protein>
    <submittedName>
        <fullName evidence="1">Uncharacterized protein</fullName>
    </submittedName>
</protein>
<evidence type="ECO:0000313" key="2">
    <source>
        <dbReference type="Proteomes" id="UP000193642"/>
    </source>
</evidence>
<reference evidence="1 2" key="1">
    <citation type="submission" date="2016-07" db="EMBL/GenBank/DDBJ databases">
        <title>Pervasive Adenine N6-methylation of Active Genes in Fungi.</title>
        <authorList>
            <consortium name="DOE Joint Genome Institute"/>
            <person name="Mondo S.J."/>
            <person name="Dannebaum R.O."/>
            <person name="Kuo R.C."/>
            <person name="Labutti K."/>
            <person name="Haridas S."/>
            <person name="Kuo A."/>
            <person name="Salamov A."/>
            <person name="Ahrendt S.R."/>
            <person name="Lipzen A."/>
            <person name="Sullivan W."/>
            <person name="Andreopoulos W.B."/>
            <person name="Clum A."/>
            <person name="Lindquist E."/>
            <person name="Daum C."/>
            <person name="Ramamoorthy G.K."/>
            <person name="Gryganskyi A."/>
            <person name="Culley D."/>
            <person name="Magnuson J.K."/>
            <person name="James T.Y."/>
            <person name="O'Malley M.A."/>
            <person name="Stajich J.E."/>
            <person name="Spatafora J.W."/>
            <person name="Visel A."/>
            <person name="Grigoriev I.V."/>
        </authorList>
    </citation>
    <scope>NUCLEOTIDE SEQUENCE [LARGE SCALE GENOMIC DNA]</scope>
    <source>
        <strain evidence="1 2">JEL800</strain>
    </source>
</reference>
<dbReference type="OrthoDB" id="2152581at2759"/>
<proteinExistence type="predicted"/>
<comment type="caution">
    <text evidence="1">The sequence shown here is derived from an EMBL/GenBank/DDBJ whole genome shotgun (WGS) entry which is preliminary data.</text>
</comment>
<dbReference type="EMBL" id="MCGO01000014">
    <property type="protein sequence ID" value="ORY47491.1"/>
    <property type="molecule type" value="Genomic_DNA"/>
</dbReference>
<gene>
    <name evidence="1" type="ORF">BCR33DRAFT_848812</name>
</gene>
<dbReference type="AlphaFoldDB" id="A0A1Y2CKF4"/>
<evidence type="ECO:0000313" key="1">
    <source>
        <dbReference type="EMBL" id="ORY47491.1"/>
    </source>
</evidence>
<accession>A0A1Y2CKF4</accession>
<organism evidence="1 2">
    <name type="scientific">Rhizoclosmatium globosum</name>
    <dbReference type="NCBI Taxonomy" id="329046"/>
    <lineage>
        <taxon>Eukaryota</taxon>
        <taxon>Fungi</taxon>
        <taxon>Fungi incertae sedis</taxon>
        <taxon>Chytridiomycota</taxon>
        <taxon>Chytridiomycota incertae sedis</taxon>
        <taxon>Chytridiomycetes</taxon>
        <taxon>Chytridiales</taxon>
        <taxon>Chytriomycetaceae</taxon>
        <taxon>Rhizoclosmatium</taxon>
    </lineage>
</organism>
<dbReference type="Proteomes" id="UP000193642">
    <property type="component" value="Unassembled WGS sequence"/>
</dbReference>
<name>A0A1Y2CKF4_9FUNG</name>
<sequence>MSLQFTPPLAGLAHNFHLPLASNVSSSISLFSKPAPVGPHSRDGSTQSYWVTYHGGPVIKNVEVRPLWYGNISTASDLDSMYKAVVQSSWWDILSQYGAGRGKSYTGVTIPANIDASAGFVTDVQIQTLFVNMVQAGTIKPTENTYYPLHFPPGVSIQIGTVGASSCQVFCGYHNVIDISSLKVGAQYLKYGVMFDVSDPTCNCHPDPTKTTLENDFFLATQELAEVVVSPAAPLVKSWENANPFGQIGDLCPWQYGTTTGRDGKTYTVQTLWSNVDKACVTAGKADIALLPPVGSVCYPALNSVEVYPIGSVASEQGFNLQWNGSDWNKLHHCDGRYYLPRCYPNTASGNVEGAQSSSNGHNQVALFNPFDYPIQADIGECIVGADPALPNDPCTKNGDYTCSDDVLTIYQCGYVAGNTLAWRPFQQCQTGTRCSVNSPKNYVGCVIDPIPVLPSPPAPIVDNCYPFCDYNNELYVAGTFCSAHGANYHSDGYQFNYVQFCDAKAIPKCYPTTWYPGLPGLGPGSQVTLGGANWYLDGNYNWVYANPCS</sequence>